<reference evidence="1" key="1">
    <citation type="submission" date="2019-08" db="EMBL/GenBank/DDBJ databases">
        <authorList>
            <person name="Kucharzyk K."/>
            <person name="Murdoch R.W."/>
            <person name="Higgins S."/>
            <person name="Loffler F."/>
        </authorList>
    </citation>
    <scope>NUCLEOTIDE SEQUENCE</scope>
</reference>
<sequence>MGPASVLGQFPQPALGEVSPHRVHLSPYLVQIVARYGLLPVLLAEGFKGFHGEPPACGTVAVQVLHVAQAVRPVYEHQPVVPGEFRVGCGIEEIASHEHRKSQYHGMSRTEKVHGAVGIQSHLR</sequence>
<proteinExistence type="predicted"/>
<organism evidence="1">
    <name type="scientific">bioreactor metagenome</name>
    <dbReference type="NCBI Taxonomy" id="1076179"/>
    <lineage>
        <taxon>unclassified sequences</taxon>
        <taxon>metagenomes</taxon>
        <taxon>ecological metagenomes</taxon>
    </lineage>
</organism>
<protein>
    <submittedName>
        <fullName evidence="1">Uncharacterized protein</fullName>
    </submittedName>
</protein>
<name>A0A645H4C8_9ZZZZ</name>
<dbReference type="AlphaFoldDB" id="A0A645H4C8"/>
<evidence type="ECO:0000313" key="1">
    <source>
        <dbReference type="EMBL" id="MPN33871.1"/>
    </source>
</evidence>
<dbReference type="EMBL" id="VSSQ01086590">
    <property type="protein sequence ID" value="MPN33871.1"/>
    <property type="molecule type" value="Genomic_DNA"/>
</dbReference>
<gene>
    <name evidence="1" type="ORF">SDC9_181363</name>
</gene>
<accession>A0A645H4C8</accession>
<comment type="caution">
    <text evidence="1">The sequence shown here is derived from an EMBL/GenBank/DDBJ whole genome shotgun (WGS) entry which is preliminary data.</text>
</comment>